<organism evidence="1 2">
    <name type="scientific">Passalora fulva</name>
    <name type="common">Tomato leaf mold</name>
    <name type="synonym">Cladosporium fulvum</name>
    <dbReference type="NCBI Taxonomy" id="5499"/>
    <lineage>
        <taxon>Eukaryota</taxon>
        <taxon>Fungi</taxon>
        <taxon>Dikarya</taxon>
        <taxon>Ascomycota</taxon>
        <taxon>Pezizomycotina</taxon>
        <taxon>Dothideomycetes</taxon>
        <taxon>Dothideomycetidae</taxon>
        <taxon>Mycosphaerellales</taxon>
        <taxon>Mycosphaerellaceae</taxon>
        <taxon>Fulvia</taxon>
    </lineage>
</organism>
<keyword evidence="2" id="KW-1185">Reference proteome</keyword>
<evidence type="ECO:0000313" key="2">
    <source>
        <dbReference type="Proteomes" id="UP000756132"/>
    </source>
</evidence>
<dbReference type="Proteomes" id="UP000756132">
    <property type="component" value="Chromosome 2"/>
</dbReference>
<evidence type="ECO:0000313" key="1">
    <source>
        <dbReference type="EMBL" id="UJO13678.1"/>
    </source>
</evidence>
<dbReference type="KEGG" id="ffu:CLAFUR5_03855"/>
<sequence>MCLSGRRAYSLEIIFGNPLPSILHPTRASMAGKQAIRAKRSRDGNTKAEVKPFRLFDLPPKL</sequence>
<reference evidence="1" key="1">
    <citation type="submission" date="2021-12" db="EMBL/GenBank/DDBJ databases">
        <authorList>
            <person name="Zaccaron A."/>
            <person name="Stergiopoulos I."/>
        </authorList>
    </citation>
    <scope>NUCLEOTIDE SEQUENCE</scope>
    <source>
        <strain evidence="1">Race5_Kim</strain>
    </source>
</reference>
<accession>A0A9Q8P564</accession>
<protein>
    <submittedName>
        <fullName evidence="1">Uncharacterized protein</fullName>
    </submittedName>
</protein>
<gene>
    <name evidence="1" type="ORF">CLAFUR5_03855</name>
</gene>
<dbReference type="GeneID" id="71983733"/>
<reference evidence="1" key="2">
    <citation type="journal article" date="2022" name="Microb. Genom.">
        <title>A chromosome-scale genome assembly of the tomato pathogen Cladosporium fulvum reveals a compartmentalized genome architecture and the presence of a dispensable chromosome.</title>
        <authorList>
            <person name="Zaccaron A.Z."/>
            <person name="Chen L.H."/>
            <person name="Samaras A."/>
            <person name="Stergiopoulos I."/>
        </authorList>
    </citation>
    <scope>NUCLEOTIDE SEQUENCE</scope>
    <source>
        <strain evidence="1">Race5_Kim</strain>
    </source>
</reference>
<dbReference type="EMBL" id="CP090164">
    <property type="protein sequence ID" value="UJO13678.1"/>
    <property type="molecule type" value="Genomic_DNA"/>
</dbReference>
<dbReference type="RefSeq" id="XP_047758044.1">
    <property type="nucleotide sequence ID" value="XM_047903003.1"/>
</dbReference>
<proteinExistence type="predicted"/>
<dbReference type="AlphaFoldDB" id="A0A9Q8P564"/>
<name>A0A9Q8P564_PASFU</name>